<reference evidence="1" key="1">
    <citation type="journal article" date="2017" name="Nature">
        <title>The sunflower genome provides insights into oil metabolism, flowering and Asterid evolution.</title>
        <authorList>
            <person name="Badouin H."/>
            <person name="Gouzy J."/>
            <person name="Grassa C.J."/>
            <person name="Murat F."/>
            <person name="Staton S.E."/>
            <person name="Cottret L."/>
            <person name="Lelandais-Briere C."/>
            <person name="Owens G.L."/>
            <person name="Carrere S."/>
            <person name="Mayjonade B."/>
            <person name="Legrand L."/>
            <person name="Gill N."/>
            <person name="Kane N.C."/>
            <person name="Bowers J.E."/>
            <person name="Hubner S."/>
            <person name="Bellec A."/>
            <person name="Berard A."/>
            <person name="Berges H."/>
            <person name="Blanchet N."/>
            <person name="Boniface M.C."/>
            <person name="Brunel D."/>
            <person name="Catrice O."/>
            <person name="Chaidir N."/>
            <person name="Claudel C."/>
            <person name="Donnadieu C."/>
            <person name="Faraut T."/>
            <person name="Fievet G."/>
            <person name="Helmstetter N."/>
            <person name="King M."/>
            <person name="Knapp S.J."/>
            <person name="Lai Z."/>
            <person name="Le Paslier M.C."/>
            <person name="Lippi Y."/>
            <person name="Lorenzon L."/>
            <person name="Mandel J.R."/>
            <person name="Marage G."/>
            <person name="Marchand G."/>
            <person name="Marquand E."/>
            <person name="Bret-Mestries E."/>
            <person name="Morien E."/>
            <person name="Nambeesan S."/>
            <person name="Nguyen T."/>
            <person name="Pegot-Espagnet P."/>
            <person name="Pouilly N."/>
            <person name="Raftis F."/>
            <person name="Sallet E."/>
            <person name="Schiex T."/>
            <person name="Thomas J."/>
            <person name="Vandecasteele C."/>
            <person name="Vares D."/>
            <person name="Vear F."/>
            <person name="Vautrin S."/>
            <person name="Crespi M."/>
            <person name="Mangin B."/>
            <person name="Burke J.M."/>
            <person name="Salse J."/>
            <person name="Munos S."/>
            <person name="Vincourt P."/>
            <person name="Rieseberg L.H."/>
            <person name="Langlade N.B."/>
        </authorList>
    </citation>
    <scope>NUCLEOTIDE SEQUENCE</scope>
    <source>
        <tissue evidence="1">Leaves</tissue>
    </source>
</reference>
<accession>A0A9K3IGV9</accession>
<keyword evidence="2" id="KW-1185">Reference proteome</keyword>
<gene>
    <name evidence="1" type="ORF">HanXRQr2_Chr08g0349911</name>
</gene>
<dbReference type="Gramene" id="mRNA:HanXRQr2_Chr08g0349911">
    <property type="protein sequence ID" value="CDS:HanXRQr2_Chr08g0349911.1"/>
    <property type="gene ID" value="HanXRQr2_Chr08g0349911"/>
</dbReference>
<dbReference type="EMBL" id="MNCJ02000323">
    <property type="protein sequence ID" value="KAF5796306.1"/>
    <property type="molecule type" value="Genomic_DNA"/>
</dbReference>
<dbReference type="Proteomes" id="UP000215914">
    <property type="component" value="Unassembled WGS sequence"/>
</dbReference>
<organism evidence="1 2">
    <name type="scientific">Helianthus annuus</name>
    <name type="common">Common sunflower</name>
    <dbReference type="NCBI Taxonomy" id="4232"/>
    <lineage>
        <taxon>Eukaryota</taxon>
        <taxon>Viridiplantae</taxon>
        <taxon>Streptophyta</taxon>
        <taxon>Embryophyta</taxon>
        <taxon>Tracheophyta</taxon>
        <taxon>Spermatophyta</taxon>
        <taxon>Magnoliopsida</taxon>
        <taxon>eudicotyledons</taxon>
        <taxon>Gunneridae</taxon>
        <taxon>Pentapetalae</taxon>
        <taxon>asterids</taxon>
        <taxon>campanulids</taxon>
        <taxon>Asterales</taxon>
        <taxon>Asteraceae</taxon>
        <taxon>Asteroideae</taxon>
        <taxon>Heliantheae alliance</taxon>
        <taxon>Heliantheae</taxon>
        <taxon>Helianthus</taxon>
    </lineage>
</organism>
<evidence type="ECO:0000313" key="2">
    <source>
        <dbReference type="Proteomes" id="UP000215914"/>
    </source>
</evidence>
<proteinExistence type="predicted"/>
<evidence type="ECO:0008006" key="3">
    <source>
        <dbReference type="Google" id="ProtNLM"/>
    </source>
</evidence>
<dbReference type="AlphaFoldDB" id="A0A9K3IGV9"/>
<protein>
    <recommendedName>
        <fullName evidence="3">Reverse transcriptase domain-containing protein</fullName>
    </recommendedName>
</protein>
<comment type="caution">
    <text evidence="1">The sequence shown here is derived from an EMBL/GenBank/DDBJ whole genome shotgun (WGS) entry which is preliminary data.</text>
</comment>
<reference evidence="1" key="2">
    <citation type="submission" date="2020-06" db="EMBL/GenBank/DDBJ databases">
        <title>Helianthus annuus Genome sequencing and assembly Release 2.</title>
        <authorList>
            <person name="Gouzy J."/>
            <person name="Langlade N."/>
            <person name="Munos S."/>
        </authorList>
    </citation>
    <scope>NUCLEOTIDE SEQUENCE</scope>
    <source>
        <tissue evidence="1">Leaves</tissue>
    </source>
</reference>
<evidence type="ECO:0000313" key="1">
    <source>
        <dbReference type="EMBL" id="KAF5796306.1"/>
    </source>
</evidence>
<sequence>MLGFFDFKSSCIPKKWRKWIGASSRASILLNGSPTNEFKITKGLRQGPSSPFLFVIVLEALSIVMNQAVDVGIFRGVKLPNDGPIIYHFCYAGDVISWANGMWITQKTSIGFLDVFL</sequence>
<name>A0A9K3IGV9_HELAN</name>